<feature type="compositionally biased region" description="Low complexity" evidence="7">
    <location>
        <begin position="421"/>
        <end position="434"/>
    </location>
</feature>
<evidence type="ECO:0000256" key="1">
    <source>
        <dbReference type="ARBA" id="ARBA00001968"/>
    </source>
</evidence>
<gene>
    <name evidence="9" type="primary">SPOSA6832_02901</name>
</gene>
<feature type="compositionally biased region" description="Pro residues" evidence="7">
    <location>
        <begin position="20"/>
        <end position="33"/>
    </location>
</feature>
<comment type="catalytic activity">
    <reaction evidence="3">
        <text>a 5'-end (N(7)-methyl 5'-triphosphoguanosine)-ribonucleoside-ribonucleotide in mRNA + H2O = a (N(7)-methyl 5'-triphosphoguanosine)-nucleoside + a 5'-end phospho-ribonucleoside in mRNA + H(+)</text>
        <dbReference type="Rhea" id="RHEA:66928"/>
        <dbReference type="Rhea" id="RHEA-COMP:15692"/>
        <dbReference type="Rhea" id="RHEA-COMP:17313"/>
        <dbReference type="ChEBI" id="CHEBI:15377"/>
        <dbReference type="ChEBI" id="CHEBI:15378"/>
        <dbReference type="ChEBI" id="CHEBI:138282"/>
        <dbReference type="ChEBI" id="CHEBI:172876"/>
        <dbReference type="ChEBI" id="CHEBI:172877"/>
    </reaction>
    <physiologicalReaction direction="left-to-right" evidence="3">
        <dbReference type="Rhea" id="RHEA:66929"/>
    </physiologicalReaction>
</comment>
<dbReference type="InterPro" id="IPR039039">
    <property type="entry name" value="RAI1-like_fam"/>
</dbReference>
<feature type="domain" description="RAI1-like" evidence="8">
    <location>
        <begin position="79"/>
        <end position="447"/>
    </location>
</feature>
<evidence type="ECO:0000313" key="9">
    <source>
        <dbReference type="EMBL" id="CEQ41193.1"/>
    </source>
</evidence>
<evidence type="ECO:0000256" key="4">
    <source>
        <dbReference type="ARBA" id="ARBA00044692"/>
    </source>
</evidence>
<feature type="region of interest" description="Disordered" evidence="7">
    <location>
        <begin position="1"/>
        <end position="54"/>
    </location>
</feature>
<keyword evidence="10" id="KW-1185">Reference proteome</keyword>
<dbReference type="InterPro" id="IPR013961">
    <property type="entry name" value="RAI1"/>
</dbReference>
<dbReference type="EC" id="3.6.1.-" evidence="6"/>
<keyword evidence="6" id="KW-0378">Hydrolase</keyword>
<comment type="cofactor">
    <cofactor evidence="1 6">
        <name>a divalent metal cation</name>
        <dbReference type="ChEBI" id="CHEBI:60240"/>
    </cofactor>
</comment>
<dbReference type="AlphaFoldDB" id="A0A0D6ENA5"/>
<feature type="region of interest" description="Disordered" evidence="7">
    <location>
        <begin position="500"/>
        <end position="540"/>
    </location>
</feature>
<dbReference type="Proteomes" id="UP000243876">
    <property type="component" value="Unassembled WGS sequence"/>
</dbReference>
<evidence type="ECO:0000256" key="2">
    <source>
        <dbReference type="ARBA" id="ARBA00006562"/>
    </source>
</evidence>
<proteinExistence type="inferred from homology"/>
<protein>
    <recommendedName>
        <fullName evidence="6">Decapping nuclease</fullName>
        <ecNumber evidence="6">3.6.1.-</ecNumber>
    </recommendedName>
</protein>
<accession>A0A0D6ENA5</accession>
<evidence type="ECO:0000256" key="5">
    <source>
        <dbReference type="ARBA" id="ARBA00048124"/>
    </source>
</evidence>
<keyword evidence="6" id="KW-0694">RNA-binding</keyword>
<evidence type="ECO:0000259" key="8">
    <source>
        <dbReference type="Pfam" id="PF08652"/>
    </source>
</evidence>
<dbReference type="GO" id="GO:0000166">
    <property type="term" value="F:nucleotide binding"/>
    <property type="evidence" value="ECO:0007669"/>
    <property type="project" value="UniProtKB-KW"/>
</dbReference>
<dbReference type="GO" id="GO:0000956">
    <property type="term" value="P:nuclear-transcribed mRNA catabolic process"/>
    <property type="evidence" value="ECO:0007669"/>
    <property type="project" value="TreeGrafter"/>
</dbReference>
<dbReference type="GO" id="GO:0005829">
    <property type="term" value="C:cytosol"/>
    <property type="evidence" value="ECO:0007669"/>
    <property type="project" value="TreeGrafter"/>
</dbReference>
<dbReference type="EMBL" id="CENE01000012">
    <property type="protein sequence ID" value="CEQ41193.1"/>
    <property type="molecule type" value="Genomic_DNA"/>
</dbReference>
<dbReference type="GO" id="GO:0034353">
    <property type="term" value="F:mRNA 5'-diphosphatase activity"/>
    <property type="evidence" value="ECO:0007669"/>
    <property type="project" value="TreeGrafter"/>
</dbReference>
<dbReference type="Pfam" id="PF08652">
    <property type="entry name" value="RAI1"/>
    <property type="match status" value="1"/>
</dbReference>
<dbReference type="PANTHER" id="PTHR12395:SF9">
    <property type="entry name" value="DECAPPING AND EXORIBONUCLEASE PROTEIN"/>
    <property type="match status" value="1"/>
</dbReference>
<evidence type="ECO:0000313" key="10">
    <source>
        <dbReference type="Proteomes" id="UP000243876"/>
    </source>
</evidence>
<comment type="catalytic activity">
    <reaction evidence="5">
        <text>a 5'-end NAD(+)-phospho-ribonucleoside in mRNA + H2O = a 5'-end phospho-ribonucleoside in mRNA + NAD(+) + H(+)</text>
        <dbReference type="Rhea" id="RHEA:60880"/>
        <dbReference type="Rhea" id="RHEA-COMP:15692"/>
        <dbReference type="Rhea" id="RHEA-COMP:15698"/>
        <dbReference type="ChEBI" id="CHEBI:15377"/>
        <dbReference type="ChEBI" id="CHEBI:15378"/>
        <dbReference type="ChEBI" id="CHEBI:57540"/>
        <dbReference type="ChEBI" id="CHEBI:138282"/>
        <dbReference type="ChEBI" id="CHEBI:144029"/>
    </reaction>
    <physiologicalReaction direction="left-to-right" evidence="5">
        <dbReference type="Rhea" id="RHEA:60881"/>
    </physiologicalReaction>
</comment>
<dbReference type="GO" id="GO:0003723">
    <property type="term" value="F:RNA binding"/>
    <property type="evidence" value="ECO:0007669"/>
    <property type="project" value="UniProtKB-KW"/>
</dbReference>
<evidence type="ECO:0000256" key="3">
    <source>
        <dbReference type="ARBA" id="ARBA00044676"/>
    </source>
</evidence>
<dbReference type="GO" id="GO:0005634">
    <property type="term" value="C:nucleus"/>
    <property type="evidence" value="ECO:0007669"/>
    <property type="project" value="UniProtKB-SubCell"/>
</dbReference>
<comment type="function">
    <text evidence="6">Decapping enzyme for NAD-capped RNAs: specifically hydrolyzes the nicotinamide adenine dinucleotide (NAD) cap from a subset of RNAs by removing the entire NAD moiety from the 5'-end of an NAD-capped RNA.</text>
</comment>
<dbReference type="GO" id="GO:0004518">
    <property type="term" value="F:nuclease activity"/>
    <property type="evidence" value="ECO:0007669"/>
    <property type="project" value="UniProtKB-KW"/>
</dbReference>
<name>A0A0D6ENA5_SPOSA</name>
<comment type="subcellular location">
    <subcellularLocation>
        <location evidence="6">Nucleus</location>
    </subcellularLocation>
</comment>
<organism evidence="9 10">
    <name type="scientific">Sporidiobolus salmonicolor</name>
    <name type="common">Yeast-like fungus</name>
    <name type="synonym">Sporobolomyces salmonicolor</name>
    <dbReference type="NCBI Taxonomy" id="5005"/>
    <lineage>
        <taxon>Eukaryota</taxon>
        <taxon>Fungi</taxon>
        <taxon>Dikarya</taxon>
        <taxon>Basidiomycota</taxon>
        <taxon>Pucciniomycotina</taxon>
        <taxon>Microbotryomycetes</taxon>
        <taxon>Sporidiobolales</taxon>
        <taxon>Sporidiobolaceae</taxon>
        <taxon>Sporobolomyces</taxon>
    </lineage>
</organism>
<keyword evidence="6" id="KW-0540">Nuclease</keyword>
<feature type="region of interest" description="Disordered" evidence="7">
    <location>
        <begin position="421"/>
        <end position="456"/>
    </location>
</feature>
<evidence type="ECO:0000256" key="6">
    <source>
        <dbReference type="RuleBase" id="RU367113"/>
    </source>
</evidence>
<dbReference type="PANTHER" id="PTHR12395">
    <property type="entry name" value="DOM-3 RELATED"/>
    <property type="match status" value="1"/>
</dbReference>
<comment type="similarity">
    <text evidence="2 6">Belongs to the DXO/Dom3Z family.</text>
</comment>
<dbReference type="OrthoDB" id="5853397at2759"/>
<sequence length="540" mass="58586">MTSAELPANGGARPRKRPRVSPPPSLPARPSPPLTSEATPATSQTPMAAPPSLPLASLPLHPPSAYLNLNPALSAFQLPFHLTSFSYSPTRELLLDRETRDDSIALYREPRLGSDLNKGFEQAVWREGSVDEGLDALLDTYGCSSPICSLARELMVCQSRRRLAHWAESDPTGAADELLGKISVITWRGMMTKLMLAVYETESASRGARADGWEMNAMVVDGCLYLEESNPPSKLAAKSASESSYALQSYYGYSFESYCTSPPPPSIPEEFSIPNTNVQWCSIVKTNLGGFRTIVGGEVDCVREGADLGKIGTRDFVELKTNLVIQSQRDEVNFERQKLLKHYVQSSTRTNPLRHDLVLLGVPTVTVGFRTRQGQLTGLQSFKTLEIPRLVRGKPHAWEPTACLASARSLLAFIHETLRSSTSLPSPSPAGSSPEPAPVFRISFSPSSANATGPGVSIRQLSQDEVSSEVIAGKKDGERTGFLLTRWVEGVRARRERLEARVASSMANGSRSDGHHPTPQPAKPSHPPPPPCGVAAGLKR</sequence>
<feature type="compositionally biased region" description="Polar residues" evidence="7">
    <location>
        <begin position="34"/>
        <end position="46"/>
    </location>
</feature>
<reference evidence="10" key="1">
    <citation type="submission" date="2015-02" db="EMBL/GenBank/DDBJ databases">
        <authorList>
            <person name="Gon?alves P."/>
        </authorList>
    </citation>
    <scope>NUCLEOTIDE SEQUENCE [LARGE SCALE GENOMIC DNA]</scope>
</reference>
<keyword evidence="6" id="KW-0479">Metal-binding</keyword>
<keyword evidence="6" id="KW-0539">Nucleus</keyword>
<dbReference type="GO" id="GO:0046872">
    <property type="term" value="F:metal ion binding"/>
    <property type="evidence" value="ECO:0007669"/>
    <property type="project" value="UniProtKB-KW"/>
</dbReference>
<evidence type="ECO:0000256" key="7">
    <source>
        <dbReference type="SAM" id="MobiDB-lite"/>
    </source>
</evidence>
<keyword evidence="6" id="KW-0547">Nucleotide-binding</keyword>
<comment type="catalytic activity">
    <reaction evidence="4">
        <text>a 5'-end triphospho-ribonucleoside in mRNA + H2O = a 5'-end phospho-ribonucleoside in mRNA + diphosphate + H(+)</text>
        <dbReference type="Rhea" id="RHEA:78683"/>
        <dbReference type="Rhea" id="RHEA-COMP:15692"/>
        <dbReference type="Rhea" id="RHEA-COMP:17164"/>
        <dbReference type="ChEBI" id="CHEBI:15377"/>
        <dbReference type="ChEBI" id="CHEBI:15378"/>
        <dbReference type="ChEBI" id="CHEBI:33019"/>
        <dbReference type="ChEBI" id="CHEBI:138282"/>
        <dbReference type="ChEBI" id="CHEBI:167618"/>
    </reaction>
    <physiologicalReaction direction="left-to-right" evidence="4">
        <dbReference type="Rhea" id="RHEA:78684"/>
    </physiologicalReaction>
</comment>
<feature type="compositionally biased region" description="Pro residues" evidence="7">
    <location>
        <begin position="518"/>
        <end position="532"/>
    </location>
</feature>
<dbReference type="GO" id="GO:0110155">
    <property type="term" value="P:NAD-cap decapping"/>
    <property type="evidence" value="ECO:0007669"/>
    <property type="project" value="TreeGrafter"/>
</dbReference>